<dbReference type="EMBL" id="BAAASZ010000003">
    <property type="protein sequence ID" value="GAA2424753.1"/>
    <property type="molecule type" value="Genomic_DNA"/>
</dbReference>
<keyword evidence="2" id="KW-1185">Reference proteome</keyword>
<comment type="caution">
    <text evidence="1">The sequence shown here is derived from an EMBL/GenBank/DDBJ whole genome shotgun (WGS) entry which is preliminary data.</text>
</comment>
<protein>
    <submittedName>
        <fullName evidence="1">Uncharacterized protein</fullName>
    </submittedName>
</protein>
<accession>A0ABN3JAL9</accession>
<dbReference type="RefSeq" id="WP_344320229.1">
    <property type="nucleotide sequence ID" value="NZ_BAAASZ010000003.1"/>
</dbReference>
<name>A0ABN3JAL9_9ACTN</name>
<organism evidence="1 2">
    <name type="scientific">Streptomyces macrosporus</name>
    <dbReference type="NCBI Taxonomy" id="44032"/>
    <lineage>
        <taxon>Bacteria</taxon>
        <taxon>Bacillati</taxon>
        <taxon>Actinomycetota</taxon>
        <taxon>Actinomycetes</taxon>
        <taxon>Kitasatosporales</taxon>
        <taxon>Streptomycetaceae</taxon>
        <taxon>Streptomyces</taxon>
    </lineage>
</organism>
<proteinExistence type="predicted"/>
<dbReference type="Proteomes" id="UP001501638">
    <property type="component" value="Unassembled WGS sequence"/>
</dbReference>
<reference evidence="1 2" key="1">
    <citation type="journal article" date="2019" name="Int. J. Syst. Evol. Microbiol.">
        <title>The Global Catalogue of Microorganisms (GCM) 10K type strain sequencing project: providing services to taxonomists for standard genome sequencing and annotation.</title>
        <authorList>
            <consortium name="The Broad Institute Genomics Platform"/>
            <consortium name="The Broad Institute Genome Sequencing Center for Infectious Disease"/>
            <person name="Wu L."/>
            <person name="Ma J."/>
        </authorList>
    </citation>
    <scope>NUCLEOTIDE SEQUENCE [LARGE SCALE GENOMIC DNA]</scope>
    <source>
        <strain evidence="1 2">JCM 6305</strain>
    </source>
</reference>
<evidence type="ECO:0000313" key="1">
    <source>
        <dbReference type="EMBL" id="GAA2424753.1"/>
    </source>
</evidence>
<evidence type="ECO:0000313" key="2">
    <source>
        <dbReference type="Proteomes" id="UP001501638"/>
    </source>
</evidence>
<gene>
    <name evidence="1" type="ORF">GCM10010405_04000</name>
</gene>
<sequence>MTPEHPALAPVRGGPPPAEERRALLIGGRASVLRRLAAALRQNGIGAEITTEVRDVPAEELRPYGAVAFDPAVTEGDRAAVREAFARAGVDAVFVDGPTPVVPVLAARMEQALDRTPAHRRPLTSLAADGHAVTVEVGAACHVELTVHRLDRLHRTRTRVLLDAPLEAGRHSAALDGKEARGRSFAVARGGGNVLVTAVR</sequence>